<dbReference type="InterPro" id="IPR013083">
    <property type="entry name" value="Znf_RING/FYVE/PHD"/>
</dbReference>
<dbReference type="InterPro" id="IPR008942">
    <property type="entry name" value="ENTH_VHS"/>
</dbReference>
<keyword evidence="6 8" id="KW-0863">Zinc-finger</keyword>
<dbReference type="SUPFAM" id="SSF53335">
    <property type="entry name" value="S-adenosyl-L-methionine-dependent methyltransferases"/>
    <property type="match status" value="1"/>
</dbReference>
<accession>A0A8S2KX42</accession>
<dbReference type="InterPro" id="IPR003903">
    <property type="entry name" value="UIM_dom"/>
</dbReference>
<dbReference type="GO" id="GO:0032259">
    <property type="term" value="P:methylation"/>
    <property type="evidence" value="ECO:0007669"/>
    <property type="project" value="UniProtKB-KW"/>
</dbReference>
<sequence length="801" mass="92960">MDKRAVDNSNIIETNNDACHCKLYAIERGYWNDPYLKILVGSTQQERRTPEISLGYYVRVHGVRYLIEKFIKLTNNDCQIINLGCGFDTTVFYLLDNENLRFKHFVDIDFEEITELKSNKIHRLSSLRNKLPMDNKSLKIPCGFHSSLYTILPADLRNTTQLDNQLKLLATNSIIDFTKPTLFLKKATSPLLIEPDWQTILQLCDIVKSQEVPAKYAIQAIKKKFGHENPGVILNSLHCLESIVKNCGGTIHKEVSQRDMIDTLRELTKNGPDVIRDKVLELIQCWSHGLGQQYKIFTDTYNLMKLENYRFPPLKESEVMFENNDIAPEWRDDKECYRCRQVFTTFNRKHHCRACGEIFCDKCSSKQCAIPKYGMDRNVRVCDACYEKLTTGPQLSPRPTLIPKSVTTTSGIAPSRTKTQAEIDEEESFQLALAISQSEAEEKERQKKMLTQKYAMSSFLSAPNTNNNNPPSVTEINNNHHEYAELTKYIEKGRQEQQQRETFSSSNFSNGHELENNTTQLPNELNGFITDNEIDQFTTVVTDNINNFKFRMLSNQQRSRNVTTDTSVQSVFVMLQHFHPELPRFMQLLEDKRTYYENLQDKLNQLKDAREALNALRTEHSERKQQEALERERQRQIQLAQKLDVMRQKKQEYLEYQRQLHLQRLAQQELEMKNRLEQQRQLTLAREQFVQNPQLPLASYDYSRLPQSNLAYQQPYATLPTQPSMDPINQYSVVPSLPPQQSLPPSQYPPMMMYPPKLDANVLTQTPVPQPIIYSMGATGGILNAYFYFITSLKMPEKAFL</sequence>
<dbReference type="InterPro" id="IPR029063">
    <property type="entry name" value="SAM-dependent_MTases_sf"/>
</dbReference>
<dbReference type="EMBL" id="CAJOBH010001807">
    <property type="protein sequence ID" value="CAF3874594.1"/>
    <property type="molecule type" value="Genomic_DNA"/>
</dbReference>
<dbReference type="SUPFAM" id="SSF48464">
    <property type="entry name" value="ENTH/VHS domain"/>
    <property type="match status" value="1"/>
</dbReference>
<proteinExistence type="predicted"/>
<dbReference type="PROSITE" id="PS50179">
    <property type="entry name" value="VHS"/>
    <property type="match status" value="1"/>
</dbReference>
<evidence type="ECO:0000256" key="3">
    <source>
        <dbReference type="ARBA" id="ARBA00022490"/>
    </source>
</evidence>
<dbReference type="Gene3D" id="3.40.50.150">
    <property type="entry name" value="Vaccinia Virus protein VP39"/>
    <property type="match status" value="1"/>
</dbReference>
<dbReference type="InterPro" id="IPR002014">
    <property type="entry name" value="VHS_dom"/>
</dbReference>
<feature type="compositionally biased region" description="Polar residues" evidence="10">
    <location>
        <begin position="500"/>
        <end position="523"/>
    </location>
</feature>
<dbReference type="CDD" id="cd15720">
    <property type="entry name" value="FYVE_Hrs"/>
    <property type="match status" value="1"/>
</dbReference>
<feature type="coiled-coil region" evidence="9">
    <location>
        <begin position="589"/>
        <end position="682"/>
    </location>
</feature>
<evidence type="ECO:0000256" key="1">
    <source>
        <dbReference type="ARBA" id="ARBA00004496"/>
    </source>
</evidence>
<dbReference type="InterPro" id="IPR000306">
    <property type="entry name" value="Znf_FYVE"/>
</dbReference>
<dbReference type="InterPro" id="IPR017073">
    <property type="entry name" value="HGS/VPS27"/>
</dbReference>
<protein>
    <recommendedName>
        <fullName evidence="2">Hepatocyte growth factor-regulated tyrosine kinase substrate</fullName>
    </recommendedName>
</protein>
<evidence type="ECO:0000256" key="10">
    <source>
        <dbReference type="SAM" id="MobiDB-lite"/>
    </source>
</evidence>
<evidence type="ECO:0000256" key="2">
    <source>
        <dbReference type="ARBA" id="ARBA00015450"/>
    </source>
</evidence>
<feature type="region of interest" description="Disordered" evidence="10">
    <location>
        <begin position="494"/>
        <end position="524"/>
    </location>
</feature>
<dbReference type="Pfam" id="PF12210">
    <property type="entry name" value="Hrs_helical"/>
    <property type="match status" value="1"/>
</dbReference>
<comment type="caution">
    <text evidence="13">The sequence shown here is derived from an EMBL/GenBank/DDBJ whole genome shotgun (WGS) entry which is preliminary data.</text>
</comment>
<dbReference type="GO" id="GO:0005769">
    <property type="term" value="C:early endosome"/>
    <property type="evidence" value="ECO:0007669"/>
    <property type="project" value="TreeGrafter"/>
</dbReference>
<dbReference type="InterPro" id="IPR024641">
    <property type="entry name" value="HRS_helical"/>
</dbReference>
<keyword evidence="4" id="KW-0597">Phosphoprotein</keyword>
<keyword evidence="3" id="KW-0963">Cytoplasm</keyword>
<keyword evidence="5" id="KW-0479">Metal-binding</keyword>
<evidence type="ECO:0000256" key="6">
    <source>
        <dbReference type="ARBA" id="ARBA00022771"/>
    </source>
</evidence>
<evidence type="ECO:0000259" key="11">
    <source>
        <dbReference type="PROSITE" id="PS50178"/>
    </source>
</evidence>
<dbReference type="GO" id="GO:0031623">
    <property type="term" value="P:receptor internalization"/>
    <property type="evidence" value="ECO:0007669"/>
    <property type="project" value="TreeGrafter"/>
</dbReference>
<dbReference type="PROSITE" id="PS50178">
    <property type="entry name" value="ZF_FYVE"/>
    <property type="match status" value="1"/>
</dbReference>
<dbReference type="PANTHER" id="PTHR46275">
    <property type="entry name" value="HEPATOCYTE GROWTH FACTOR-REGULATED TYROSINE KINASE SUBSTRATE"/>
    <property type="match status" value="1"/>
</dbReference>
<dbReference type="Pfam" id="PF00790">
    <property type="entry name" value="VHS"/>
    <property type="match status" value="1"/>
</dbReference>
<comment type="subcellular location">
    <subcellularLocation>
        <location evidence="1">Cytoplasm</location>
    </subcellularLocation>
</comment>
<dbReference type="PANTHER" id="PTHR46275:SF1">
    <property type="entry name" value="HEPATOCYTE GROWTH FACTOR-REGULATED TYROSINE KINASE SUBSTRATE"/>
    <property type="match status" value="1"/>
</dbReference>
<dbReference type="InterPro" id="IPR017455">
    <property type="entry name" value="Znf_FYVE-rel"/>
</dbReference>
<evidence type="ECO:0000259" key="12">
    <source>
        <dbReference type="PROSITE" id="PS50179"/>
    </source>
</evidence>
<evidence type="ECO:0000256" key="5">
    <source>
        <dbReference type="ARBA" id="ARBA00022723"/>
    </source>
</evidence>
<dbReference type="SMART" id="SM00288">
    <property type="entry name" value="VHS"/>
    <property type="match status" value="1"/>
</dbReference>
<evidence type="ECO:0000256" key="7">
    <source>
        <dbReference type="ARBA" id="ARBA00022833"/>
    </source>
</evidence>
<evidence type="ECO:0000313" key="14">
    <source>
        <dbReference type="Proteomes" id="UP000681967"/>
    </source>
</evidence>
<evidence type="ECO:0000256" key="9">
    <source>
        <dbReference type="SAM" id="Coils"/>
    </source>
</evidence>
<dbReference type="AlphaFoldDB" id="A0A8S2KX42"/>
<gene>
    <name evidence="13" type="ORF">BYL167_LOCUS7109</name>
</gene>
<dbReference type="GO" id="GO:0008270">
    <property type="term" value="F:zinc ion binding"/>
    <property type="evidence" value="ECO:0007669"/>
    <property type="project" value="UniProtKB-KW"/>
</dbReference>
<dbReference type="SMART" id="SM00064">
    <property type="entry name" value="FYVE"/>
    <property type="match status" value="1"/>
</dbReference>
<dbReference type="Proteomes" id="UP000681967">
    <property type="component" value="Unassembled WGS sequence"/>
</dbReference>
<dbReference type="GO" id="GO:0035091">
    <property type="term" value="F:phosphatidylinositol binding"/>
    <property type="evidence" value="ECO:0007669"/>
    <property type="project" value="InterPro"/>
</dbReference>
<keyword evidence="9" id="KW-0175">Coiled coil</keyword>
<dbReference type="GO" id="GO:0008168">
    <property type="term" value="F:methyltransferase activity"/>
    <property type="evidence" value="ECO:0007669"/>
    <property type="project" value="UniProtKB-KW"/>
</dbReference>
<name>A0A8S2KX42_9BILA</name>
<feature type="compositionally biased region" description="Polar residues" evidence="10">
    <location>
        <begin position="405"/>
        <end position="420"/>
    </location>
</feature>
<feature type="domain" description="VHS" evidence="12">
    <location>
        <begin position="187"/>
        <end position="312"/>
    </location>
</feature>
<reference evidence="13" key="1">
    <citation type="submission" date="2021-02" db="EMBL/GenBank/DDBJ databases">
        <authorList>
            <person name="Nowell W R."/>
        </authorList>
    </citation>
    <scope>NUCLEOTIDE SEQUENCE</scope>
</reference>
<feature type="region of interest" description="Disordered" evidence="10">
    <location>
        <begin position="396"/>
        <end position="423"/>
    </location>
</feature>
<dbReference type="SUPFAM" id="SSF57903">
    <property type="entry name" value="FYVE/PHD zinc finger"/>
    <property type="match status" value="1"/>
</dbReference>
<dbReference type="Gene3D" id="1.20.5.1940">
    <property type="match status" value="1"/>
</dbReference>
<evidence type="ECO:0000256" key="4">
    <source>
        <dbReference type="ARBA" id="ARBA00022553"/>
    </source>
</evidence>
<evidence type="ECO:0000256" key="8">
    <source>
        <dbReference type="PROSITE-ProRule" id="PRU00091"/>
    </source>
</evidence>
<dbReference type="GO" id="GO:0043130">
    <property type="term" value="F:ubiquitin binding"/>
    <property type="evidence" value="ECO:0007669"/>
    <property type="project" value="InterPro"/>
</dbReference>
<dbReference type="PROSITE" id="PS50330">
    <property type="entry name" value="UIM"/>
    <property type="match status" value="1"/>
</dbReference>
<dbReference type="InterPro" id="IPR011011">
    <property type="entry name" value="Znf_FYVE_PHD"/>
</dbReference>
<organism evidence="13 14">
    <name type="scientific">Rotaria magnacalcarata</name>
    <dbReference type="NCBI Taxonomy" id="392030"/>
    <lineage>
        <taxon>Eukaryota</taxon>
        <taxon>Metazoa</taxon>
        <taxon>Spiralia</taxon>
        <taxon>Gnathifera</taxon>
        <taxon>Rotifera</taxon>
        <taxon>Eurotatoria</taxon>
        <taxon>Bdelloidea</taxon>
        <taxon>Philodinida</taxon>
        <taxon>Philodinidae</taxon>
        <taxon>Rotaria</taxon>
    </lineage>
</organism>
<feature type="domain" description="FYVE-type" evidence="11">
    <location>
        <begin position="330"/>
        <end position="390"/>
    </location>
</feature>
<keyword evidence="7" id="KW-0862">Zinc</keyword>
<dbReference type="Pfam" id="PF01363">
    <property type="entry name" value="FYVE"/>
    <property type="match status" value="1"/>
</dbReference>
<dbReference type="Gene3D" id="3.30.40.10">
    <property type="entry name" value="Zinc/RING finger domain, C3HC4 (zinc finger)"/>
    <property type="match status" value="1"/>
</dbReference>
<evidence type="ECO:0000313" key="13">
    <source>
        <dbReference type="EMBL" id="CAF3874594.1"/>
    </source>
</evidence>
<dbReference type="GO" id="GO:0032456">
    <property type="term" value="P:endocytic recycling"/>
    <property type="evidence" value="ECO:0007669"/>
    <property type="project" value="TreeGrafter"/>
</dbReference>